<evidence type="ECO:0000259" key="4">
    <source>
        <dbReference type="PROSITE" id="PS50995"/>
    </source>
</evidence>
<dbReference type="InterPro" id="IPR039422">
    <property type="entry name" value="MarR/SlyA-like"/>
</dbReference>
<protein>
    <submittedName>
        <fullName evidence="5">MarR family transcriptional regulator</fullName>
    </submittedName>
</protein>
<name>A0A2V5KDK8_9BACL</name>
<dbReference type="Proteomes" id="UP000247476">
    <property type="component" value="Unassembled WGS sequence"/>
</dbReference>
<dbReference type="AlphaFoldDB" id="A0A2V5KDK8"/>
<evidence type="ECO:0000256" key="1">
    <source>
        <dbReference type="ARBA" id="ARBA00023015"/>
    </source>
</evidence>
<dbReference type="SMART" id="SM00347">
    <property type="entry name" value="HTH_MARR"/>
    <property type="match status" value="1"/>
</dbReference>
<comment type="caution">
    <text evidence="5">The sequence shown here is derived from an EMBL/GenBank/DDBJ whole genome shotgun (WGS) entry which is preliminary data.</text>
</comment>
<dbReference type="SUPFAM" id="SSF46785">
    <property type="entry name" value="Winged helix' DNA-binding domain"/>
    <property type="match status" value="1"/>
</dbReference>
<dbReference type="OrthoDB" id="9799747at2"/>
<dbReference type="InterPro" id="IPR036388">
    <property type="entry name" value="WH-like_DNA-bd_sf"/>
</dbReference>
<evidence type="ECO:0000256" key="3">
    <source>
        <dbReference type="ARBA" id="ARBA00023163"/>
    </source>
</evidence>
<evidence type="ECO:0000313" key="6">
    <source>
        <dbReference type="Proteomes" id="UP000247476"/>
    </source>
</evidence>
<dbReference type="InterPro" id="IPR036390">
    <property type="entry name" value="WH_DNA-bd_sf"/>
</dbReference>
<dbReference type="GO" id="GO:0003700">
    <property type="term" value="F:DNA-binding transcription factor activity"/>
    <property type="evidence" value="ECO:0007669"/>
    <property type="project" value="InterPro"/>
</dbReference>
<evidence type="ECO:0000256" key="2">
    <source>
        <dbReference type="ARBA" id="ARBA00023125"/>
    </source>
</evidence>
<organism evidence="5 6">
    <name type="scientific">Paenibacillus flagellatus</name>
    <dbReference type="NCBI Taxonomy" id="2211139"/>
    <lineage>
        <taxon>Bacteria</taxon>
        <taxon>Bacillati</taxon>
        <taxon>Bacillota</taxon>
        <taxon>Bacilli</taxon>
        <taxon>Bacillales</taxon>
        <taxon>Paenibacillaceae</taxon>
        <taxon>Paenibacillus</taxon>
    </lineage>
</organism>
<dbReference type="RefSeq" id="WP_110838821.1">
    <property type="nucleotide sequence ID" value="NZ_QJVJ01000002.1"/>
</dbReference>
<dbReference type="PANTHER" id="PTHR33164">
    <property type="entry name" value="TRANSCRIPTIONAL REGULATOR, MARR FAMILY"/>
    <property type="match status" value="1"/>
</dbReference>
<dbReference type="PROSITE" id="PS01117">
    <property type="entry name" value="HTH_MARR_1"/>
    <property type="match status" value="1"/>
</dbReference>
<dbReference type="PROSITE" id="PS50995">
    <property type="entry name" value="HTH_MARR_2"/>
    <property type="match status" value="1"/>
</dbReference>
<dbReference type="InterPro" id="IPR023187">
    <property type="entry name" value="Tscrpt_reg_MarR-type_CS"/>
</dbReference>
<keyword evidence="2" id="KW-0238">DNA-binding</keyword>
<accession>A0A2V5KDK8</accession>
<feature type="domain" description="HTH marR-type" evidence="4">
    <location>
        <begin position="8"/>
        <end position="140"/>
    </location>
</feature>
<gene>
    <name evidence="5" type="ORF">DLM86_04730</name>
</gene>
<dbReference type="GO" id="GO:0006950">
    <property type="term" value="P:response to stress"/>
    <property type="evidence" value="ECO:0007669"/>
    <property type="project" value="TreeGrafter"/>
</dbReference>
<dbReference type="PRINTS" id="PR00598">
    <property type="entry name" value="HTHMARR"/>
</dbReference>
<keyword evidence="1" id="KW-0805">Transcription regulation</keyword>
<dbReference type="GO" id="GO:0003677">
    <property type="term" value="F:DNA binding"/>
    <property type="evidence" value="ECO:0007669"/>
    <property type="project" value="UniProtKB-KW"/>
</dbReference>
<keyword evidence="6" id="KW-1185">Reference proteome</keyword>
<sequence length="147" mass="16770">MTTPGNESLQLFVVLSRAYQWVNAHGDRHIRKLGLNPTEFGVLELLYHKGRQPLQQIGGKILMTSGNITYVVDKLEKKELVVRVGCPEDRRVWYAEMTDKGKAFIEQSFPAHTTVIEKAVEGLTPDERRQAIELLKKLGRHAENTFK</sequence>
<reference evidence="5 6" key="1">
    <citation type="submission" date="2018-05" db="EMBL/GenBank/DDBJ databases">
        <title>Paenibacillus flagellatus sp. nov., isolated from selenium mineral soil.</title>
        <authorList>
            <person name="Dai X."/>
        </authorList>
    </citation>
    <scope>NUCLEOTIDE SEQUENCE [LARGE SCALE GENOMIC DNA]</scope>
    <source>
        <strain evidence="5 6">DXL2</strain>
    </source>
</reference>
<keyword evidence="3" id="KW-0804">Transcription</keyword>
<dbReference type="PANTHER" id="PTHR33164:SF56">
    <property type="entry name" value="HTH-TYPE TRANSCRIPTIONAL REGULATOR MHQR"/>
    <property type="match status" value="1"/>
</dbReference>
<dbReference type="Pfam" id="PF01047">
    <property type="entry name" value="MarR"/>
    <property type="match status" value="1"/>
</dbReference>
<dbReference type="InterPro" id="IPR000835">
    <property type="entry name" value="HTH_MarR-typ"/>
</dbReference>
<dbReference type="EMBL" id="QJVJ01000002">
    <property type="protein sequence ID" value="PYI56294.1"/>
    <property type="molecule type" value="Genomic_DNA"/>
</dbReference>
<proteinExistence type="predicted"/>
<dbReference type="Gene3D" id="1.10.10.10">
    <property type="entry name" value="Winged helix-like DNA-binding domain superfamily/Winged helix DNA-binding domain"/>
    <property type="match status" value="1"/>
</dbReference>
<evidence type="ECO:0000313" key="5">
    <source>
        <dbReference type="EMBL" id="PYI56294.1"/>
    </source>
</evidence>